<organism evidence="3 4">
    <name type="scientific">Jannaschia ovalis</name>
    <dbReference type="NCBI Taxonomy" id="3038773"/>
    <lineage>
        <taxon>Bacteria</taxon>
        <taxon>Pseudomonadati</taxon>
        <taxon>Pseudomonadota</taxon>
        <taxon>Alphaproteobacteria</taxon>
        <taxon>Rhodobacterales</taxon>
        <taxon>Roseobacteraceae</taxon>
        <taxon>Jannaschia</taxon>
    </lineage>
</organism>
<evidence type="ECO:0000313" key="3">
    <source>
        <dbReference type="EMBL" id="WGH79397.1"/>
    </source>
</evidence>
<evidence type="ECO:0000259" key="2">
    <source>
        <dbReference type="Pfam" id="PF05170"/>
    </source>
</evidence>
<evidence type="ECO:0000256" key="1">
    <source>
        <dbReference type="SAM" id="Coils"/>
    </source>
</evidence>
<protein>
    <submittedName>
        <fullName evidence="3">AsmA family protein</fullName>
    </submittedName>
</protein>
<accession>A0ABY8LFG5</accession>
<gene>
    <name evidence="3" type="ORF">P8627_03780</name>
</gene>
<dbReference type="InterPro" id="IPR007844">
    <property type="entry name" value="AsmA"/>
</dbReference>
<evidence type="ECO:0000313" key="4">
    <source>
        <dbReference type="Proteomes" id="UP001243420"/>
    </source>
</evidence>
<dbReference type="PANTHER" id="PTHR30441">
    <property type="entry name" value="DUF748 DOMAIN-CONTAINING PROTEIN"/>
    <property type="match status" value="1"/>
</dbReference>
<keyword evidence="1" id="KW-0175">Coiled coil</keyword>
<sequence>MKWLFRIAGTLLLLVFLAVAALLLVPTERIARLAADRFEATTGRALAIEGEVRATLWPRLGIRAEGVRVANASWAEDAPMLEAARLEVGVPLSVLTGGELRLETIELDEARLRLEIGPDGQRNWDFGSAEAGPSHPAAARRDGGGFAIDRAVLSGAEVSFRDQRSGASHLLRALDAELTLPDAAGPLSLSASALYGGQAMELELEAPQGAALIAGALSPVTIDLRAGATELTLDGQADLDALAFEGRARAGSTDGLAPLTALGVAPPDLPRGLGGGRIALDAALTLAPEGSLHLRDMVLDLDDNRVSGALDLWPGEARPRFAATLSAPALDLTAVAGGRGGGGGGPIGAAGWGRDPIDVSGLFAADGVLSLALGPVDLGDARLDELRARVTLKNGRAVATLQPLRAYDGRVTGELVANGRGGLSARADLAVEGLALQALLRDLAGFDRLVGQAAARIDLLGAGATGQALVESLDGRVTVDIGRGEMLGLDVAGMIRNLDPAYVGEGQKTVFDGLRLGFDVTDGVATDDGFALDAPLLTASAAGSIDLGARTLSYRLLPQLRAGGPVVPVLIEGPWADPRIRLDLEYLARQRMEIEREEVEARARAEAEAARQRAEAQAREKLASELEVAPEILTDTEALQDAIRDRVEDQLRGLLLGR</sequence>
<dbReference type="Pfam" id="PF05170">
    <property type="entry name" value="AsmA"/>
    <property type="match status" value="2"/>
</dbReference>
<reference evidence="3 4" key="1">
    <citation type="submission" date="2023-04" db="EMBL/GenBank/DDBJ databases">
        <title>Jannaschia ovalis sp. nov., a marine bacterium isolated from sea tidal flat.</title>
        <authorList>
            <person name="Kwon D.Y."/>
            <person name="Kim J.-J."/>
        </authorList>
    </citation>
    <scope>NUCLEOTIDE SEQUENCE [LARGE SCALE GENOMIC DNA]</scope>
    <source>
        <strain evidence="3 4">GRR-S6-38</strain>
    </source>
</reference>
<dbReference type="EMBL" id="CP122537">
    <property type="protein sequence ID" value="WGH79397.1"/>
    <property type="molecule type" value="Genomic_DNA"/>
</dbReference>
<dbReference type="RefSeq" id="WP_279966256.1">
    <property type="nucleotide sequence ID" value="NZ_CP122537.1"/>
</dbReference>
<dbReference type="InterPro" id="IPR052894">
    <property type="entry name" value="AsmA-related"/>
</dbReference>
<feature type="domain" description="AsmA" evidence="2">
    <location>
        <begin position="2"/>
        <end position="186"/>
    </location>
</feature>
<feature type="coiled-coil region" evidence="1">
    <location>
        <begin position="589"/>
        <end position="624"/>
    </location>
</feature>
<keyword evidence="4" id="KW-1185">Reference proteome</keyword>
<dbReference type="PANTHER" id="PTHR30441:SF4">
    <property type="entry name" value="PROTEIN ASMA"/>
    <property type="match status" value="1"/>
</dbReference>
<proteinExistence type="predicted"/>
<feature type="domain" description="AsmA" evidence="2">
    <location>
        <begin position="374"/>
        <end position="526"/>
    </location>
</feature>
<dbReference type="Proteomes" id="UP001243420">
    <property type="component" value="Chromosome"/>
</dbReference>
<name>A0ABY8LFG5_9RHOB</name>